<evidence type="ECO:0000313" key="1">
    <source>
        <dbReference type="EMBL" id="KIH50297.1"/>
    </source>
</evidence>
<reference evidence="1 2" key="1">
    <citation type="submission" date="2013-12" db="EMBL/GenBank/DDBJ databases">
        <title>Draft genome of the parsitic nematode Ancylostoma duodenale.</title>
        <authorList>
            <person name="Mitreva M."/>
        </authorList>
    </citation>
    <scope>NUCLEOTIDE SEQUENCE [LARGE SCALE GENOMIC DNA]</scope>
    <source>
        <strain evidence="1 2">Zhejiang</strain>
    </source>
</reference>
<accession>A0A0C2CKJ0</accession>
<gene>
    <name evidence="1" type="ORF">ANCDUO_19623</name>
</gene>
<keyword evidence="2" id="KW-1185">Reference proteome</keyword>
<organism evidence="1 2">
    <name type="scientific">Ancylostoma duodenale</name>
    <dbReference type="NCBI Taxonomy" id="51022"/>
    <lineage>
        <taxon>Eukaryota</taxon>
        <taxon>Metazoa</taxon>
        <taxon>Ecdysozoa</taxon>
        <taxon>Nematoda</taxon>
        <taxon>Chromadorea</taxon>
        <taxon>Rhabditida</taxon>
        <taxon>Rhabditina</taxon>
        <taxon>Rhabditomorpha</taxon>
        <taxon>Strongyloidea</taxon>
        <taxon>Ancylostomatidae</taxon>
        <taxon>Ancylostomatinae</taxon>
        <taxon>Ancylostoma</taxon>
    </lineage>
</organism>
<name>A0A0C2CKJ0_9BILA</name>
<dbReference type="EMBL" id="KN750145">
    <property type="protein sequence ID" value="KIH50297.1"/>
    <property type="molecule type" value="Genomic_DNA"/>
</dbReference>
<dbReference type="AlphaFoldDB" id="A0A0C2CKJ0"/>
<sequence length="132" mass="14905">MYHGLVLEKFHEKIAKRCDSHPTEVIAKLEEIGSALFSRGINAHFLCNVDLIDDKVFNHQQWSFVEKNFGKAGKFSGVNTRCTTEITLSEITLFDTPISISVSKGVKKGDIFSKLFSACLEIVIRTLNWKKV</sequence>
<evidence type="ECO:0000313" key="2">
    <source>
        <dbReference type="Proteomes" id="UP000054047"/>
    </source>
</evidence>
<proteinExistence type="predicted"/>
<protein>
    <submittedName>
        <fullName evidence="1">Uncharacterized protein</fullName>
    </submittedName>
</protein>
<dbReference type="Proteomes" id="UP000054047">
    <property type="component" value="Unassembled WGS sequence"/>
</dbReference>